<sequence>MTISATSQSSLVTSQSIPLTSHDHFPNLTHKTHLTTSFCSDKDPNNLPNEPVVQNDDTIRFKEGKYAALLKPSCLNAFA</sequence>
<comment type="caution">
    <text evidence="2">The sequence shown here is derived from an EMBL/GenBank/DDBJ whole genome shotgun (WGS) entry which is preliminary data.</text>
</comment>
<dbReference type="Proteomes" id="UP000824120">
    <property type="component" value="Chromosome 3"/>
</dbReference>
<gene>
    <name evidence="2" type="ORF">H5410_016753</name>
</gene>
<name>A0A9J5ZXD4_SOLCO</name>
<feature type="region of interest" description="Disordered" evidence="1">
    <location>
        <begin position="1"/>
        <end position="25"/>
    </location>
</feature>
<protein>
    <submittedName>
        <fullName evidence="2">Uncharacterized protein</fullName>
    </submittedName>
</protein>
<evidence type="ECO:0000313" key="3">
    <source>
        <dbReference type="Proteomes" id="UP000824120"/>
    </source>
</evidence>
<proteinExistence type="predicted"/>
<dbReference type="EMBL" id="JACXVP010000003">
    <property type="protein sequence ID" value="KAG5616929.1"/>
    <property type="molecule type" value="Genomic_DNA"/>
</dbReference>
<evidence type="ECO:0000256" key="1">
    <source>
        <dbReference type="SAM" id="MobiDB-lite"/>
    </source>
</evidence>
<evidence type="ECO:0000313" key="2">
    <source>
        <dbReference type="EMBL" id="KAG5616929.1"/>
    </source>
</evidence>
<organism evidence="2 3">
    <name type="scientific">Solanum commersonii</name>
    <name type="common">Commerson's wild potato</name>
    <name type="synonym">Commerson's nightshade</name>
    <dbReference type="NCBI Taxonomy" id="4109"/>
    <lineage>
        <taxon>Eukaryota</taxon>
        <taxon>Viridiplantae</taxon>
        <taxon>Streptophyta</taxon>
        <taxon>Embryophyta</taxon>
        <taxon>Tracheophyta</taxon>
        <taxon>Spermatophyta</taxon>
        <taxon>Magnoliopsida</taxon>
        <taxon>eudicotyledons</taxon>
        <taxon>Gunneridae</taxon>
        <taxon>Pentapetalae</taxon>
        <taxon>asterids</taxon>
        <taxon>lamiids</taxon>
        <taxon>Solanales</taxon>
        <taxon>Solanaceae</taxon>
        <taxon>Solanoideae</taxon>
        <taxon>Solaneae</taxon>
        <taxon>Solanum</taxon>
    </lineage>
</organism>
<accession>A0A9J5ZXD4</accession>
<keyword evidence="3" id="KW-1185">Reference proteome</keyword>
<dbReference type="AlphaFoldDB" id="A0A9J5ZXD4"/>
<reference evidence="2 3" key="1">
    <citation type="submission" date="2020-09" db="EMBL/GenBank/DDBJ databases">
        <title>De no assembly of potato wild relative species, Solanum commersonii.</title>
        <authorList>
            <person name="Cho K."/>
        </authorList>
    </citation>
    <scope>NUCLEOTIDE SEQUENCE [LARGE SCALE GENOMIC DNA]</scope>
    <source>
        <strain evidence="2">LZ3.2</strain>
        <tissue evidence="2">Leaf</tissue>
    </source>
</reference>
<feature type="compositionally biased region" description="Polar residues" evidence="1">
    <location>
        <begin position="1"/>
        <end position="19"/>
    </location>
</feature>